<keyword evidence="8" id="KW-1185">Reference proteome</keyword>
<comment type="caution">
    <text evidence="7">The sequence shown here is derived from an EMBL/GenBank/DDBJ whole genome shotgun (WGS) entry which is preliminary data.</text>
</comment>
<accession>A0A7V8V2A5</accession>
<dbReference type="PROSITE" id="PS51007">
    <property type="entry name" value="CYTC"/>
    <property type="match status" value="1"/>
</dbReference>
<dbReference type="InterPro" id="IPR016024">
    <property type="entry name" value="ARM-type_fold"/>
</dbReference>
<keyword evidence="1 4" id="KW-0349">Heme</keyword>
<keyword evidence="5" id="KW-0732">Signal</keyword>
<dbReference type="Gene3D" id="2.60.120.560">
    <property type="entry name" value="Exo-inulinase, domain 1"/>
    <property type="match status" value="1"/>
</dbReference>
<dbReference type="Pfam" id="PF13442">
    <property type="entry name" value="Cytochrome_CBB3"/>
    <property type="match status" value="1"/>
</dbReference>
<dbReference type="SUPFAM" id="SSF46626">
    <property type="entry name" value="Cytochrome c"/>
    <property type="match status" value="1"/>
</dbReference>
<evidence type="ECO:0000259" key="6">
    <source>
        <dbReference type="PROSITE" id="PS51007"/>
    </source>
</evidence>
<proteinExistence type="predicted"/>
<dbReference type="InterPro" id="IPR011042">
    <property type="entry name" value="6-blade_b-propeller_TolB-like"/>
</dbReference>
<protein>
    <recommendedName>
        <fullName evidence="6">Cytochrome c domain-containing protein</fullName>
    </recommendedName>
</protein>
<dbReference type="GO" id="GO:0016787">
    <property type="term" value="F:hydrolase activity"/>
    <property type="evidence" value="ECO:0007669"/>
    <property type="project" value="InterPro"/>
</dbReference>
<dbReference type="InterPro" id="IPR010496">
    <property type="entry name" value="AL/BT2_dom"/>
</dbReference>
<dbReference type="InterPro" id="IPR011041">
    <property type="entry name" value="Quinoprot_gluc/sorb_DH_b-prop"/>
</dbReference>
<gene>
    <name evidence="7" type="ORF">HOV93_08000</name>
</gene>
<evidence type="ECO:0000256" key="4">
    <source>
        <dbReference type="PROSITE-ProRule" id="PRU00433"/>
    </source>
</evidence>
<dbReference type="NCBIfam" id="TIGR02604">
    <property type="entry name" value="Piru_Ver_Nterm"/>
    <property type="match status" value="1"/>
</dbReference>
<dbReference type="RefSeq" id="WP_207395146.1">
    <property type="nucleotide sequence ID" value="NZ_JABRWO010000002.1"/>
</dbReference>
<feature type="chain" id="PRO_5031333943" description="Cytochrome c domain-containing protein" evidence="5">
    <location>
        <begin position="24"/>
        <end position="1347"/>
    </location>
</feature>
<dbReference type="Gene3D" id="2.120.10.30">
    <property type="entry name" value="TolB, C-terminal domain"/>
    <property type="match status" value="1"/>
</dbReference>
<reference evidence="7 8" key="1">
    <citation type="submission" date="2020-05" db="EMBL/GenBank/DDBJ databases">
        <title>Bremerella alba sp. nov., a novel planctomycete isolated from the surface of the macroalga Fucus spiralis.</title>
        <authorList>
            <person name="Godinho O."/>
            <person name="Botelho R."/>
            <person name="Albuquerque L."/>
            <person name="Wiegand S."/>
            <person name="Da Costa M.S."/>
            <person name="Lobo-Da-Cunha A."/>
            <person name="Jogler C."/>
            <person name="Lage O.M."/>
        </authorList>
    </citation>
    <scope>NUCLEOTIDE SEQUENCE [LARGE SCALE GENOMIC DNA]</scope>
    <source>
        <strain evidence="7 8">FF15</strain>
    </source>
</reference>
<evidence type="ECO:0000256" key="5">
    <source>
        <dbReference type="SAM" id="SignalP"/>
    </source>
</evidence>
<keyword evidence="2 4" id="KW-0479">Metal-binding</keyword>
<dbReference type="InterPro" id="IPR036909">
    <property type="entry name" value="Cyt_c-like_dom_sf"/>
</dbReference>
<evidence type="ECO:0000313" key="8">
    <source>
        <dbReference type="Proteomes" id="UP000551616"/>
    </source>
</evidence>
<dbReference type="InterPro" id="IPR013427">
    <property type="entry name" value="Haem-bd_dom_put"/>
</dbReference>
<dbReference type="Gene3D" id="1.10.760.10">
    <property type="entry name" value="Cytochrome c-like domain"/>
    <property type="match status" value="1"/>
</dbReference>
<dbReference type="SUPFAM" id="SSF48371">
    <property type="entry name" value="ARM repeat"/>
    <property type="match status" value="1"/>
</dbReference>
<dbReference type="InterPro" id="IPR011989">
    <property type="entry name" value="ARM-like"/>
</dbReference>
<dbReference type="InterPro" id="IPR055557">
    <property type="entry name" value="DUF7133"/>
</dbReference>
<dbReference type="Pfam" id="PF06439">
    <property type="entry name" value="3keto-disac_hyd"/>
    <property type="match status" value="1"/>
</dbReference>
<dbReference type="Proteomes" id="UP000551616">
    <property type="component" value="Unassembled WGS sequence"/>
</dbReference>
<dbReference type="NCBIfam" id="TIGR02603">
    <property type="entry name" value="CxxCH_TIGR02603"/>
    <property type="match status" value="1"/>
</dbReference>
<dbReference type="PANTHER" id="PTHR33546">
    <property type="entry name" value="LARGE, MULTIFUNCTIONAL SECRETED PROTEIN-RELATED"/>
    <property type="match status" value="1"/>
</dbReference>
<evidence type="ECO:0000313" key="7">
    <source>
        <dbReference type="EMBL" id="MBA2113650.1"/>
    </source>
</evidence>
<dbReference type="SUPFAM" id="SSF50952">
    <property type="entry name" value="Soluble quinoprotein glucose dehydrogenase"/>
    <property type="match status" value="1"/>
</dbReference>
<evidence type="ECO:0000256" key="3">
    <source>
        <dbReference type="ARBA" id="ARBA00023004"/>
    </source>
</evidence>
<sequence length="1347" mass="149321">MRAIVISASAVCFLLCVAPPLQAAPPEGYLPKGNDGRQLNLDFETGTLQDWSAQGEAFQEQPIEGDTIHRRRSDMRSRHQGKYWIGGYERKQDEPTGTLTSDSFQVTHPWAAFLHNGGSFAETRVELVSAANDKVFYSTVGEKREDMRLVVVDLKPVAGKQIYIRLVDEHRGGWGHLNFDNFRFYDEAPAKPKPPLKPLVADDYPHAGLSAEQAAAAMQLPDGFAAIVSAAEPEVTQPIAMALDDRGRLWVAEAFEYPQRAQDGEGRDRILIFEDDDGDGKFDSRKVFFEGLNLVSGLEVGFGGVWVGAAPDLLFIPDEDGDDVPDSKPKVLLDGWGYQDTHETLNAFIWGPDGWLYGCHGVFTHSNVGKPGTPDSERQRINAGIWRYHPLRHEFEVFCHGTSNPWGVDFNDYGQAFATACVIPHLYHMIQGARYQRQAGSHFNPHTYDDIKTIADHLHYLGATPHGGNSKSDEAGGGHAHAGAMIYLGDRWPEQYRGQIFMNNIHGQRLNVDILHPKGSGYVGSHGPDFLLTRDRASQILNIRYLPDGNAYMIDWYDMQACHDRNAAAHDRSNGRVYKICYGKSESVKVDLPWKSDLELAELTLHPNDWYVRHARKVLQYRTTSVDIAPNAISRLQEIADTHADPTRRLRAYWALHSIGKLDSERINQMTKDANPHVRGWAIQLAFETNHQPSKSFAKTMIRLAKEDPSPVVRLYLASAAQRMSLDSRWELLSALTSHAEDAQDHNLPLMYWYAAEPLAEAAPERALALGLAANESIPQLGQFMLRRIGSGDSNSSLATLVKGVSTVDDPNTQLIFLKAMRAALAGRRQVVMPPEWDKVGGKLMSNGNSEVAIEATGLGVTFGDAKALSRMRQLAQNELAKPRLRTAAIEALLAADDPHLPSTLQSLVPNPTYRDIAIKGLAQYDDLQTPDSLFAEYAQMSPGDKRLALATLCSRPSYGKALLATIAHGDIPSSDLSADLVRQLSNLQDIDINTQLRSVWGSIRDTPEEKAQLIEHYKKLIAQKTLPQADIELGRAIFAKTCQRCHTLYGVGGAVGPDLTGSNRANLDYLLSNIVDPSAVMAKEYQPSIILLESGRVLTGIVRQEDDKTLILETAEDVLPLPKDEIEARRLSDKSMMPDDQLRPFSEHDVRSLVAYLQSKTQTALLATSENSADLFNGTDLKGWTGDPALWSVEDGEIVGKTTKGIPQNSFLISDLAAENFRLTMQVRLVKNEGNSGVQFRSQPLQDGSVKGYQADIGAGWWGKLYEEHGRGLLWEKSGQRHLKPDQWNTYEISAQGPDIKTLLNGQPCVQLQDHEGAKRGIFALQLHSGGPTEVRFRNLKLEILP</sequence>
<evidence type="ECO:0000256" key="1">
    <source>
        <dbReference type="ARBA" id="ARBA00022617"/>
    </source>
</evidence>
<evidence type="ECO:0000256" key="2">
    <source>
        <dbReference type="ARBA" id="ARBA00022723"/>
    </source>
</evidence>
<name>A0A7V8V2A5_9BACT</name>
<dbReference type="GO" id="GO:0020037">
    <property type="term" value="F:heme binding"/>
    <property type="evidence" value="ECO:0007669"/>
    <property type="project" value="InterPro"/>
</dbReference>
<dbReference type="EMBL" id="JABRWO010000002">
    <property type="protein sequence ID" value="MBA2113650.1"/>
    <property type="molecule type" value="Genomic_DNA"/>
</dbReference>
<dbReference type="GO" id="GO:0046872">
    <property type="term" value="F:metal ion binding"/>
    <property type="evidence" value="ECO:0007669"/>
    <property type="project" value="UniProtKB-KW"/>
</dbReference>
<feature type="signal peptide" evidence="5">
    <location>
        <begin position="1"/>
        <end position="23"/>
    </location>
</feature>
<dbReference type="InterPro" id="IPR009056">
    <property type="entry name" value="Cyt_c-like_dom"/>
</dbReference>
<dbReference type="InterPro" id="IPR013428">
    <property type="entry name" value="Membrane-bound_put_N"/>
</dbReference>
<keyword evidence="3 4" id="KW-0408">Iron</keyword>
<dbReference type="GO" id="GO:0009055">
    <property type="term" value="F:electron transfer activity"/>
    <property type="evidence" value="ECO:0007669"/>
    <property type="project" value="InterPro"/>
</dbReference>
<organism evidence="7 8">
    <name type="scientific">Bremerella alba</name>
    <dbReference type="NCBI Taxonomy" id="980252"/>
    <lineage>
        <taxon>Bacteria</taxon>
        <taxon>Pseudomonadati</taxon>
        <taxon>Planctomycetota</taxon>
        <taxon>Planctomycetia</taxon>
        <taxon>Pirellulales</taxon>
        <taxon>Pirellulaceae</taxon>
        <taxon>Bremerella</taxon>
    </lineage>
</organism>
<dbReference type="PANTHER" id="PTHR33546:SF1">
    <property type="entry name" value="LARGE, MULTIFUNCTIONAL SECRETED PROTEIN"/>
    <property type="match status" value="1"/>
</dbReference>
<feature type="domain" description="Cytochrome c" evidence="6">
    <location>
        <begin position="1030"/>
        <end position="1162"/>
    </location>
</feature>
<dbReference type="Gene3D" id="1.25.10.10">
    <property type="entry name" value="Leucine-rich Repeat Variant"/>
    <property type="match status" value="1"/>
</dbReference>
<dbReference type="Pfam" id="PF23500">
    <property type="entry name" value="DUF7133"/>
    <property type="match status" value="1"/>
</dbReference>